<keyword evidence="1" id="KW-0732">Signal</keyword>
<gene>
    <name evidence="3" type="primary">LOC113209838</name>
</gene>
<dbReference type="AlphaFoldDB" id="A0A6J1SR17"/>
<proteinExistence type="predicted"/>
<dbReference type="GeneID" id="113209838"/>
<evidence type="ECO:0000313" key="2">
    <source>
        <dbReference type="Proteomes" id="UP000504606"/>
    </source>
</evidence>
<evidence type="ECO:0000313" key="3">
    <source>
        <dbReference type="RefSeq" id="XP_026283342.2"/>
    </source>
</evidence>
<protein>
    <submittedName>
        <fullName evidence="3">Uncharacterized protein LOC113209838</fullName>
    </submittedName>
</protein>
<reference evidence="3" key="1">
    <citation type="submission" date="2025-08" db="UniProtKB">
        <authorList>
            <consortium name="RefSeq"/>
        </authorList>
    </citation>
    <scope>IDENTIFICATION</scope>
    <source>
        <tissue evidence="3">Whole organism</tissue>
    </source>
</reference>
<sequence length="157" mass="17566">MQPLLDTPRAFAVAVLLALLVVTSMATSTTTSKPTSTPPPPTTSTPAPVSAWQEYLRCADERHCVDHRATCDCGYLDFRCWEMCKRRCSCGCLGVPETILDHDVWDDCAEECRPYDGKAYMCIARCTNQDCRNLCRARCRCECIGSRDRNKTESNAL</sequence>
<keyword evidence="2" id="KW-1185">Reference proteome</keyword>
<dbReference type="KEGG" id="foc:113209838"/>
<accession>A0A6J1SR17</accession>
<feature type="chain" id="PRO_5039503471" evidence="1">
    <location>
        <begin position="27"/>
        <end position="157"/>
    </location>
</feature>
<organism evidence="2 3">
    <name type="scientific">Frankliniella occidentalis</name>
    <name type="common">Western flower thrips</name>
    <name type="synonym">Euthrips occidentalis</name>
    <dbReference type="NCBI Taxonomy" id="133901"/>
    <lineage>
        <taxon>Eukaryota</taxon>
        <taxon>Metazoa</taxon>
        <taxon>Ecdysozoa</taxon>
        <taxon>Arthropoda</taxon>
        <taxon>Hexapoda</taxon>
        <taxon>Insecta</taxon>
        <taxon>Pterygota</taxon>
        <taxon>Neoptera</taxon>
        <taxon>Paraneoptera</taxon>
        <taxon>Thysanoptera</taxon>
        <taxon>Terebrantia</taxon>
        <taxon>Thripoidea</taxon>
        <taxon>Thripidae</taxon>
        <taxon>Frankliniella</taxon>
    </lineage>
</organism>
<evidence type="ECO:0000256" key="1">
    <source>
        <dbReference type="SAM" id="SignalP"/>
    </source>
</evidence>
<feature type="signal peptide" evidence="1">
    <location>
        <begin position="1"/>
        <end position="26"/>
    </location>
</feature>
<dbReference type="Proteomes" id="UP000504606">
    <property type="component" value="Unplaced"/>
</dbReference>
<name>A0A6J1SR17_FRAOC</name>
<dbReference type="RefSeq" id="XP_026283342.2">
    <property type="nucleotide sequence ID" value="XM_026427557.2"/>
</dbReference>